<dbReference type="OrthoDB" id="5513925at2"/>
<keyword evidence="1" id="KW-1133">Transmembrane helix</keyword>
<reference evidence="2 3" key="1">
    <citation type="submission" date="2015-10" db="EMBL/GenBank/DDBJ databases">
        <authorList>
            <person name="Gilbert D.G."/>
        </authorList>
    </citation>
    <scope>NUCLEOTIDE SEQUENCE [LARGE SCALE GENOMIC DNA]</scope>
    <source>
        <strain evidence="2">COMA1</strain>
    </source>
</reference>
<evidence type="ECO:0000256" key="1">
    <source>
        <dbReference type="SAM" id="Phobius"/>
    </source>
</evidence>
<accession>A0A0S4L3P5</accession>
<protein>
    <submittedName>
        <fullName evidence="2">Uncharacterized protein</fullName>
    </submittedName>
</protein>
<dbReference type="EMBL" id="CZQA01000001">
    <property type="protein sequence ID" value="CUS31344.1"/>
    <property type="molecule type" value="Genomic_DNA"/>
</dbReference>
<organism evidence="2 3">
    <name type="scientific">Candidatus Nitrospira nitrosa</name>
    <dbReference type="NCBI Taxonomy" id="1742972"/>
    <lineage>
        <taxon>Bacteria</taxon>
        <taxon>Pseudomonadati</taxon>
        <taxon>Nitrospirota</taxon>
        <taxon>Nitrospiria</taxon>
        <taxon>Nitrospirales</taxon>
        <taxon>Nitrospiraceae</taxon>
        <taxon>Nitrospira</taxon>
    </lineage>
</organism>
<dbReference type="RefSeq" id="WP_090742132.1">
    <property type="nucleotide sequence ID" value="NZ_CZQA01000001.1"/>
</dbReference>
<feature type="transmembrane region" description="Helical" evidence="1">
    <location>
        <begin position="20"/>
        <end position="39"/>
    </location>
</feature>
<sequence length="172" mass="19910">MRNFNQKFRLRDSDRHIRLLYTLFLLLMFVGFCFSFFWAHSMTGLSPQGIAEHYRGSDATFGEPMSFRELAEITHFHLFTMPVVFMILIHVMYLTNASHLLKAIVTWAGFGGVMLDLLSPWLISYVSPVFVLSMLTGDMLMTLSFLVMMIVPLYEMWVLRQPLMGGKRPPES</sequence>
<name>A0A0S4L3P5_9BACT</name>
<keyword evidence="1" id="KW-0812">Transmembrane</keyword>
<dbReference type="AlphaFoldDB" id="A0A0S4L3P5"/>
<proteinExistence type="predicted"/>
<feature type="transmembrane region" description="Helical" evidence="1">
    <location>
        <begin position="100"/>
        <end position="123"/>
    </location>
</feature>
<gene>
    <name evidence="2" type="ORF">COMA1_10064</name>
</gene>
<keyword evidence="1" id="KW-0472">Membrane</keyword>
<dbReference type="Proteomes" id="UP000199032">
    <property type="component" value="Unassembled WGS sequence"/>
</dbReference>
<feature type="transmembrane region" description="Helical" evidence="1">
    <location>
        <begin position="73"/>
        <end position="93"/>
    </location>
</feature>
<evidence type="ECO:0000313" key="2">
    <source>
        <dbReference type="EMBL" id="CUS31344.1"/>
    </source>
</evidence>
<keyword evidence="3" id="KW-1185">Reference proteome</keyword>
<evidence type="ECO:0000313" key="3">
    <source>
        <dbReference type="Proteomes" id="UP000199032"/>
    </source>
</evidence>
<dbReference type="STRING" id="1742972.COMA1_10064"/>
<feature type="transmembrane region" description="Helical" evidence="1">
    <location>
        <begin position="129"/>
        <end position="154"/>
    </location>
</feature>